<accession>A0A0T6LS42</accession>
<dbReference type="Pfam" id="PF02423">
    <property type="entry name" value="OCD_Mu_crystall"/>
    <property type="match status" value="1"/>
</dbReference>
<dbReference type="Gene3D" id="3.40.50.720">
    <property type="entry name" value="NAD(P)-binding Rossmann-like Domain"/>
    <property type="match status" value="1"/>
</dbReference>
<dbReference type="EMBL" id="LLZU01000020">
    <property type="protein sequence ID" value="KRV48642.1"/>
    <property type="molecule type" value="Genomic_DNA"/>
</dbReference>
<evidence type="ECO:0008006" key="4">
    <source>
        <dbReference type="Google" id="ProtNLM"/>
    </source>
</evidence>
<feature type="compositionally biased region" description="Gly residues" evidence="1">
    <location>
        <begin position="278"/>
        <end position="291"/>
    </location>
</feature>
<dbReference type="STRING" id="76728.AQ490_24205"/>
<dbReference type="Proteomes" id="UP000050867">
    <property type="component" value="Unassembled WGS sequence"/>
</dbReference>
<dbReference type="PANTHER" id="PTHR13812">
    <property type="entry name" value="KETIMINE REDUCTASE MU-CRYSTALLIN"/>
    <property type="match status" value="1"/>
</dbReference>
<protein>
    <recommendedName>
        <fullName evidence="4">Ornithine cyclodeaminase</fullName>
    </recommendedName>
</protein>
<gene>
    <name evidence="2" type="ORF">AQ490_24205</name>
</gene>
<dbReference type="SUPFAM" id="SSF51735">
    <property type="entry name" value="NAD(P)-binding Rossmann-fold domains"/>
    <property type="match status" value="1"/>
</dbReference>
<evidence type="ECO:0000313" key="3">
    <source>
        <dbReference type="Proteomes" id="UP000050867"/>
    </source>
</evidence>
<sequence>MTDEVLFLDRSGVRAAMAQVDPCATVERVLRHHARGRVTRSPGGSLSWTNGADGRCHARATLGAVEADTDPAVLGVTLASASSDDPARGRERAGGMGVLLDAGTARPRLLAETGWLGVARTAAYTAVSVRHLGPAQWDAVSLVGCGTVARAHLELLAREFPRAIRVHLHDQVDARARTLADWVSRHHPRMTPEVHDTPERAVRAAPVVLTTATAGHGYLPASWLRPGTFVAHVCPDALLPDAFPTAQGLFVDDVELVADDPHVLGRLLRNGEVAAGRTAGGAQGRRAGGPGAPRPLDGTLGQVLVGERPAIRPTVGHVISNPIGMTALDLGLLDELHRAATTHGHGRRLTLR</sequence>
<organism evidence="2 3">
    <name type="scientific">Wenjunlia vitaminophila</name>
    <name type="common">Streptomyces vitaminophilus</name>
    <dbReference type="NCBI Taxonomy" id="76728"/>
    <lineage>
        <taxon>Bacteria</taxon>
        <taxon>Bacillati</taxon>
        <taxon>Actinomycetota</taxon>
        <taxon>Actinomycetes</taxon>
        <taxon>Kitasatosporales</taxon>
        <taxon>Streptomycetaceae</taxon>
        <taxon>Wenjunlia</taxon>
    </lineage>
</organism>
<dbReference type="GO" id="GO:0005737">
    <property type="term" value="C:cytoplasm"/>
    <property type="evidence" value="ECO:0007669"/>
    <property type="project" value="TreeGrafter"/>
</dbReference>
<dbReference type="InterPro" id="IPR003462">
    <property type="entry name" value="ODC_Mu_crystall"/>
</dbReference>
<proteinExistence type="predicted"/>
<comment type="caution">
    <text evidence="2">The sequence shown here is derived from an EMBL/GenBank/DDBJ whole genome shotgun (WGS) entry which is preliminary data.</text>
</comment>
<name>A0A0T6LS42_WENVI</name>
<evidence type="ECO:0000256" key="1">
    <source>
        <dbReference type="SAM" id="MobiDB-lite"/>
    </source>
</evidence>
<dbReference type="PANTHER" id="PTHR13812:SF19">
    <property type="entry name" value="KETIMINE REDUCTASE MU-CRYSTALLIN"/>
    <property type="match status" value="1"/>
</dbReference>
<feature type="region of interest" description="Disordered" evidence="1">
    <location>
        <begin position="276"/>
        <end position="296"/>
    </location>
</feature>
<dbReference type="eggNOG" id="COG2423">
    <property type="taxonomic scope" value="Bacteria"/>
</dbReference>
<reference evidence="2 3" key="1">
    <citation type="submission" date="2015-10" db="EMBL/GenBank/DDBJ databases">
        <title>Draft genome sequence of pyrrolomycin-producing Streptomyces vitaminophilus.</title>
        <authorList>
            <person name="Graham D.E."/>
            <person name="Mahan K.M."/>
            <person name="Klingeman D.M."/>
            <person name="Hettich R.L."/>
            <person name="Parry R.J."/>
        </authorList>
    </citation>
    <scope>NUCLEOTIDE SEQUENCE [LARGE SCALE GENOMIC DNA]</scope>
    <source>
        <strain evidence="2 3">ATCC 31673</strain>
    </source>
</reference>
<keyword evidence="3" id="KW-1185">Reference proteome</keyword>
<dbReference type="InterPro" id="IPR023401">
    <property type="entry name" value="ODC_N"/>
</dbReference>
<dbReference type="RefSeq" id="WP_018383881.1">
    <property type="nucleotide sequence ID" value="NZ_LLZU01000020.1"/>
</dbReference>
<dbReference type="AlphaFoldDB" id="A0A0T6LS42"/>
<evidence type="ECO:0000313" key="2">
    <source>
        <dbReference type="EMBL" id="KRV48642.1"/>
    </source>
</evidence>
<dbReference type="InterPro" id="IPR036291">
    <property type="entry name" value="NAD(P)-bd_dom_sf"/>
</dbReference>
<dbReference type="Gene3D" id="3.30.1780.10">
    <property type="entry name" value="ornithine cyclodeaminase, domain 1"/>
    <property type="match status" value="1"/>
</dbReference>